<proteinExistence type="predicted"/>
<dbReference type="Proteomes" id="UP000008555">
    <property type="component" value="Chromosome"/>
</dbReference>
<evidence type="ECO:0000313" key="1">
    <source>
        <dbReference type="EMBL" id="ABS78158.2"/>
    </source>
</evidence>
<sequence>MQSMSHAVVVFNQASARLPGVGPKVVGSIASINDKAFILVLFSQRL</sequence>
<protein>
    <submittedName>
        <fullName evidence="1">Uncharacterized protein</fullName>
    </submittedName>
</protein>
<dbReference type="EMBL" id="CP000733">
    <property type="protein sequence ID" value="ABS78158.2"/>
    <property type="molecule type" value="Genomic_DNA"/>
</dbReference>
<dbReference type="AlphaFoldDB" id="A9KFU8"/>
<dbReference type="HOGENOM" id="CLU_3232430_0_0_6"/>
<accession>A9KFU8</accession>
<name>A9KFU8_COXBN</name>
<evidence type="ECO:0000313" key="2">
    <source>
        <dbReference type="Proteomes" id="UP000008555"/>
    </source>
</evidence>
<reference evidence="1 2" key="1">
    <citation type="journal article" date="2009" name="Infect. Immun.">
        <title>Comparative genomics reveal extensive transposon-mediated genomic plasticity and diversity among potential effector proteins within the genus Coxiella.</title>
        <authorList>
            <person name="Beare P.A."/>
            <person name="Unsworth N."/>
            <person name="Andoh M."/>
            <person name="Voth D.E."/>
            <person name="Omsland A."/>
            <person name="Gilk S.D."/>
            <person name="Williams K.P."/>
            <person name="Sobral B.W."/>
            <person name="Kupko J.J.III."/>
            <person name="Porcella S.F."/>
            <person name="Samuel J.E."/>
            <person name="Heinzen R.A."/>
        </authorList>
    </citation>
    <scope>NUCLEOTIDE SEQUENCE [LARGE SCALE GENOMIC DNA]</scope>
    <source>
        <strain evidence="1 2">Dugway 5J108-111</strain>
    </source>
</reference>
<gene>
    <name evidence="1" type="ordered locus">CBUD_1334</name>
</gene>
<organism evidence="1 2">
    <name type="scientific">Coxiella burnetii (strain Dugway 5J108-111)</name>
    <dbReference type="NCBI Taxonomy" id="434922"/>
    <lineage>
        <taxon>Bacteria</taxon>
        <taxon>Pseudomonadati</taxon>
        <taxon>Pseudomonadota</taxon>
        <taxon>Gammaproteobacteria</taxon>
        <taxon>Legionellales</taxon>
        <taxon>Coxiellaceae</taxon>
        <taxon>Coxiella</taxon>
    </lineage>
</organism>
<dbReference type="RefSeq" id="WP_011997041.1">
    <property type="nucleotide sequence ID" value="NC_009727.1"/>
</dbReference>
<dbReference type="KEGG" id="cbd:CBUD_1334"/>